<comment type="caution">
    <text evidence="1">The sequence shown here is derived from an EMBL/GenBank/DDBJ whole genome shotgun (WGS) entry which is preliminary data.</text>
</comment>
<reference evidence="1" key="1">
    <citation type="submission" date="2023-10" db="EMBL/GenBank/DDBJ databases">
        <authorList>
            <person name="Rodriguez Cubillos JULIANA M."/>
            <person name="De Vega J."/>
        </authorList>
    </citation>
    <scope>NUCLEOTIDE SEQUENCE</scope>
</reference>
<evidence type="ECO:0000313" key="2">
    <source>
        <dbReference type="Proteomes" id="UP001177021"/>
    </source>
</evidence>
<name>A0ACB0KMM7_TRIPR</name>
<gene>
    <name evidence="1" type="ORF">MILVUS5_LOCUS24855</name>
</gene>
<dbReference type="EMBL" id="CASHSV030000311">
    <property type="protein sequence ID" value="CAJ2658485.1"/>
    <property type="molecule type" value="Genomic_DNA"/>
</dbReference>
<dbReference type="Proteomes" id="UP001177021">
    <property type="component" value="Unassembled WGS sequence"/>
</dbReference>
<sequence length="138" mass="16023">MDWIFKAEQFFDYYATLDSDRLIIASVHLDHDVVPWYQMIQKTNPFLSWTALTRALELYFGLSAYDCPRATLFKLQQSASVNDYYMQFTSLVNRVDGLSIDAILDCFIRGLQEEIGRDVQAMEPRNLSKADAFAKLFE</sequence>
<organism evidence="1 2">
    <name type="scientific">Trifolium pratense</name>
    <name type="common">Red clover</name>
    <dbReference type="NCBI Taxonomy" id="57577"/>
    <lineage>
        <taxon>Eukaryota</taxon>
        <taxon>Viridiplantae</taxon>
        <taxon>Streptophyta</taxon>
        <taxon>Embryophyta</taxon>
        <taxon>Tracheophyta</taxon>
        <taxon>Spermatophyta</taxon>
        <taxon>Magnoliopsida</taxon>
        <taxon>eudicotyledons</taxon>
        <taxon>Gunneridae</taxon>
        <taxon>Pentapetalae</taxon>
        <taxon>rosids</taxon>
        <taxon>fabids</taxon>
        <taxon>Fabales</taxon>
        <taxon>Fabaceae</taxon>
        <taxon>Papilionoideae</taxon>
        <taxon>50 kb inversion clade</taxon>
        <taxon>NPAAA clade</taxon>
        <taxon>Hologalegina</taxon>
        <taxon>IRL clade</taxon>
        <taxon>Trifolieae</taxon>
        <taxon>Trifolium</taxon>
    </lineage>
</organism>
<keyword evidence="2" id="KW-1185">Reference proteome</keyword>
<evidence type="ECO:0000313" key="1">
    <source>
        <dbReference type="EMBL" id="CAJ2658485.1"/>
    </source>
</evidence>
<protein>
    <submittedName>
        <fullName evidence="1">Uncharacterized protein</fullName>
    </submittedName>
</protein>
<proteinExistence type="predicted"/>
<accession>A0ACB0KMM7</accession>